<dbReference type="AlphaFoldDB" id="A0A9X3LH60"/>
<dbReference type="EMBL" id="JAMKBJ010000010">
    <property type="protein sequence ID" value="MCZ8537890.1"/>
    <property type="molecule type" value="Genomic_DNA"/>
</dbReference>
<reference evidence="3" key="1">
    <citation type="submission" date="2022-05" db="EMBL/GenBank/DDBJ databases">
        <authorList>
            <person name="Colautti A."/>
            <person name="Iacumin L."/>
        </authorList>
    </citation>
    <scope>NUCLEOTIDE SEQUENCE</scope>
    <source>
        <strain evidence="3">SK 55</strain>
    </source>
</reference>
<dbReference type="Pfam" id="PF01381">
    <property type="entry name" value="HTH_3"/>
    <property type="match status" value="1"/>
</dbReference>
<sequence>MNLLSKMGTKLKELRTKKCMTSEELAKNLDVAKSIIWSYELNKKEPSNTHLIKIADFFDVSVDYLLDREQQNNTVNFQYPLDDVIDKYTFLVDNRPVEKEELLDTIAYIKAKRILTSQDLVK</sequence>
<evidence type="ECO:0000256" key="1">
    <source>
        <dbReference type="ARBA" id="ARBA00023125"/>
    </source>
</evidence>
<gene>
    <name evidence="3" type="ORF">M9R32_11910</name>
</gene>
<dbReference type="GO" id="GO:0003677">
    <property type="term" value="F:DNA binding"/>
    <property type="evidence" value="ECO:0007669"/>
    <property type="project" value="UniProtKB-KW"/>
</dbReference>
<dbReference type="Gene3D" id="1.10.260.40">
    <property type="entry name" value="lambda repressor-like DNA-binding domains"/>
    <property type="match status" value="1"/>
</dbReference>
<dbReference type="InterPro" id="IPR001387">
    <property type="entry name" value="Cro/C1-type_HTH"/>
</dbReference>
<dbReference type="InterPro" id="IPR010982">
    <property type="entry name" value="Lambda_DNA-bd_dom_sf"/>
</dbReference>
<dbReference type="PROSITE" id="PS50943">
    <property type="entry name" value="HTH_CROC1"/>
    <property type="match status" value="1"/>
</dbReference>
<dbReference type="SUPFAM" id="SSF47413">
    <property type="entry name" value="lambda repressor-like DNA-binding domains"/>
    <property type="match status" value="1"/>
</dbReference>
<dbReference type="Proteomes" id="UP001152173">
    <property type="component" value="Unassembled WGS sequence"/>
</dbReference>
<dbReference type="PANTHER" id="PTHR46558">
    <property type="entry name" value="TRACRIPTIONAL REGULATORY PROTEIN-RELATED-RELATED"/>
    <property type="match status" value="1"/>
</dbReference>
<evidence type="ECO:0000313" key="3">
    <source>
        <dbReference type="EMBL" id="MCZ8537890.1"/>
    </source>
</evidence>
<dbReference type="CDD" id="cd00093">
    <property type="entry name" value="HTH_XRE"/>
    <property type="match status" value="1"/>
</dbReference>
<evidence type="ECO:0000259" key="2">
    <source>
        <dbReference type="PROSITE" id="PS50943"/>
    </source>
</evidence>
<keyword evidence="1" id="KW-0238">DNA-binding</keyword>
<dbReference type="SMART" id="SM00530">
    <property type="entry name" value="HTH_XRE"/>
    <property type="match status" value="1"/>
</dbReference>
<dbReference type="RefSeq" id="WP_269926958.1">
    <property type="nucleotide sequence ID" value="NZ_JAMKBJ010000010.1"/>
</dbReference>
<evidence type="ECO:0000313" key="4">
    <source>
        <dbReference type="Proteomes" id="UP001152173"/>
    </source>
</evidence>
<protein>
    <submittedName>
        <fullName evidence="3">Helix-turn-helix domain-containing protein</fullName>
    </submittedName>
</protein>
<dbReference type="PANTHER" id="PTHR46558:SF11">
    <property type="entry name" value="HTH-TYPE TRANSCRIPTIONAL REGULATOR XRE"/>
    <property type="match status" value="1"/>
</dbReference>
<organism evidence="3 4">
    <name type="scientific">Paenisporosarcina quisquiliarum</name>
    <dbReference type="NCBI Taxonomy" id="365346"/>
    <lineage>
        <taxon>Bacteria</taxon>
        <taxon>Bacillati</taxon>
        <taxon>Bacillota</taxon>
        <taxon>Bacilli</taxon>
        <taxon>Bacillales</taxon>
        <taxon>Caryophanaceae</taxon>
        <taxon>Paenisporosarcina</taxon>
    </lineage>
</organism>
<feature type="domain" description="HTH cro/C1-type" evidence="2">
    <location>
        <begin position="11"/>
        <end position="65"/>
    </location>
</feature>
<keyword evidence="4" id="KW-1185">Reference proteome</keyword>
<comment type="caution">
    <text evidence="3">The sequence shown here is derived from an EMBL/GenBank/DDBJ whole genome shotgun (WGS) entry which is preliminary data.</text>
</comment>
<accession>A0A9X3LH60</accession>
<name>A0A9X3LH60_9BACL</name>
<proteinExistence type="predicted"/>